<organism evidence="1 2">
    <name type="scientific">Pseudolactococcus hodotermopsidis</name>
    <dbReference type="NCBI Taxonomy" id="2709157"/>
    <lineage>
        <taxon>Bacteria</taxon>
        <taxon>Bacillati</taxon>
        <taxon>Bacillota</taxon>
        <taxon>Bacilli</taxon>
        <taxon>Lactobacillales</taxon>
        <taxon>Streptococcaceae</taxon>
        <taxon>Pseudolactococcus</taxon>
    </lineage>
</organism>
<evidence type="ECO:0000313" key="1">
    <source>
        <dbReference type="EMBL" id="GFH43328.1"/>
    </source>
</evidence>
<dbReference type="Gene3D" id="1.10.10.10">
    <property type="entry name" value="Winged helix-like DNA-binding domain superfamily/Winged helix DNA-binding domain"/>
    <property type="match status" value="1"/>
</dbReference>
<reference evidence="1 2" key="1">
    <citation type="submission" date="2020-02" db="EMBL/GenBank/DDBJ databases">
        <title>Draft genome sequence of Lactococcus sp. Hs30E4-3.</title>
        <authorList>
            <person name="Noda S."/>
            <person name="Yuki M."/>
            <person name="Ohkuma M."/>
        </authorList>
    </citation>
    <scope>NUCLEOTIDE SEQUENCE [LARGE SCALE GENOMIC DNA]</scope>
    <source>
        <strain evidence="1 2">Hs30E4-3</strain>
    </source>
</reference>
<evidence type="ECO:0008006" key="3">
    <source>
        <dbReference type="Google" id="ProtNLM"/>
    </source>
</evidence>
<dbReference type="Proteomes" id="UP000480303">
    <property type="component" value="Unassembled WGS sequence"/>
</dbReference>
<evidence type="ECO:0000313" key="2">
    <source>
        <dbReference type="Proteomes" id="UP000480303"/>
    </source>
</evidence>
<protein>
    <recommendedName>
        <fullName evidence="3">HTH iclR-type domain-containing protein</fullName>
    </recommendedName>
</protein>
<keyword evidence="2" id="KW-1185">Reference proteome</keyword>
<accession>A0A6A0BG41</accession>
<name>A0A6A0BG41_9LACT</name>
<dbReference type="RefSeq" id="WP_172209761.1">
    <property type="nucleotide sequence ID" value="NZ_BLLI01000077.1"/>
</dbReference>
<dbReference type="EMBL" id="BLLI01000077">
    <property type="protein sequence ID" value="GFH43328.1"/>
    <property type="molecule type" value="Genomic_DNA"/>
</dbReference>
<sequence>MIVIFPFADGFAESVADRVADKLTDKLTPGEKAFLESLLLCFKKHEWISNAEAREASGVAEGSVKRYLRILSEKQILEAQGERKNRQYRLAKEDES</sequence>
<comment type="caution">
    <text evidence="1">The sequence shown here is derived from an EMBL/GenBank/DDBJ whole genome shotgun (WGS) entry which is preliminary data.</text>
</comment>
<dbReference type="AlphaFoldDB" id="A0A6A0BG41"/>
<dbReference type="InterPro" id="IPR036388">
    <property type="entry name" value="WH-like_DNA-bd_sf"/>
</dbReference>
<proteinExistence type="predicted"/>
<gene>
    <name evidence="1" type="ORF">Hs30E_18790</name>
</gene>